<organism evidence="1 2">
    <name type="scientific">Streblomastix strix</name>
    <dbReference type="NCBI Taxonomy" id="222440"/>
    <lineage>
        <taxon>Eukaryota</taxon>
        <taxon>Metamonada</taxon>
        <taxon>Preaxostyla</taxon>
        <taxon>Oxymonadida</taxon>
        <taxon>Streblomastigidae</taxon>
        <taxon>Streblomastix</taxon>
    </lineage>
</organism>
<dbReference type="AlphaFoldDB" id="A0A5J4T5Q7"/>
<gene>
    <name evidence="1" type="ORF">EZS28_050906</name>
</gene>
<protein>
    <submittedName>
        <fullName evidence="1">Uncharacterized protein</fullName>
    </submittedName>
</protein>
<evidence type="ECO:0000313" key="2">
    <source>
        <dbReference type="Proteomes" id="UP000324800"/>
    </source>
</evidence>
<evidence type="ECO:0000313" key="1">
    <source>
        <dbReference type="EMBL" id="KAA6353567.1"/>
    </source>
</evidence>
<comment type="caution">
    <text evidence="1">The sequence shown here is derived from an EMBL/GenBank/DDBJ whole genome shotgun (WGS) entry which is preliminary data.</text>
</comment>
<dbReference type="Proteomes" id="UP000324800">
    <property type="component" value="Unassembled WGS sequence"/>
</dbReference>
<feature type="non-terminal residue" evidence="1">
    <location>
        <position position="167"/>
    </location>
</feature>
<sequence length="167" mass="19402">MVSQQRVVKPDDDEHLSEYSLDPIYKINVGFAKKRVYKDIAKVERGEFRDYEYDVFDYRFYALDVINRYRESIGKCPIGPKQTKRFPFGAILLGAKAIHNAFSDEINSGPSFVGNVSFPLVVTATPQFQDIFSIGRSGQFYYSEDYNDDEEEDEQRNVLLYLLKMSF</sequence>
<name>A0A5J4T5Q7_9EUKA</name>
<accession>A0A5J4T5Q7</accession>
<proteinExistence type="predicted"/>
<reference evidence="1 2" key="1">
    <citation type="submission" date="2019-03" db="EMBL/GenBank/DDBJ databases">
        <title>Single cell metagenomics reveals metabolic interactions within the superorganism composed of flagellate Streblomastix strix and complex community of Bacteroidetes bacteria on its surface.</title>
        <authorList>
            <person name="Treitli S.C."/>
            <person name="Kolisko M."/>
            <person name="Husnik F."/>
            <person name="Keeling P."/>
            <person name="Hampl V."/>
        </authorList>
    </citation>
    <scope>NUCLEOTIDE SEQUENCE [LARGE SCALE GENOMIC DNA]</scope>
    <source>
        <strain evidence="1">ST1C</strain>
    </source>
</reference>
<dbReference type="EMBL" id="SNRW01037866">
    <property type="protein sequence ID" value="KAA6353567.1"/>
    <property type="molecule type" value="Genomic_DNA"/>
</dbReference>